<dbReference type="PANTHER" id="PTHR30231">
    <property type="entry name" value="DNA POLYMERASE III SUBUNIT EPSILON"/>
    <property type="match status" value="1"/>
</dbReference>
<comment type="function">
    <text evidence="1">DNA polymerase III is a complex, multichain enzyme responsible for most of the replicative synthesis in bacteria. The epsilon subunit contain the editing function and is a proofreading 3'-5' exonuclease.</text>
</comment>
<evidence type="ECO:0000313" key="5">
    <source>
        <dbReference type="Proteomes" id="UP000652681"/>
    </source>
</evidence>
<dbReference type="SMART" id="SM00479">
    <property type="entry name" value="EXOIII"/>
    <property type="match status" value="1"/>
</dbReference>
<evidence type="ECO:0000259" key="3">
    <source>
        <dbReference type="PROSITE" id="PS50164"/>
    </source>
</evidence>
<accession>A0A8J6P854</accession>
<dbReference type="EMBL" id="JACVEL010000011">
    <property type="protein sequence ID" value="MBC9813547.1"/>
    <property type="molecule type" value="Genomic_DNA"/>
</dbReference>
<dbReference type="Proteomes" id="UP000652681">
    <property type="component" value="Unassembled WGS sequence"/>
</dbReference>
<dbReference type="Gene3D" id="3.40.1440.10">
    <property type="entry name" value="GIY-YIG endonuclease"/>
    <property type="match status" value="1"/>
</dbReference>
<dbReference type="SUPFAM" id="SSF82771">
    <property type="entry name" value="GIY-YIG endonuclease"/>
    <property type="match status" value="1"/>
</dbReference>
<dbReference type="SUPFAM" id="SSF53098">
    <property type="entry name" value="Ribonuclease H-like"/>
    <property type="match status" value="1"/>
</dbReference>
<comment type="subunit">
    <text evidence="2">DNA polymerase III contains a core (composed of alpha, epsilon and theta chains) that associates with a tau subunit. This core dimerizes to form the POLIII' complex. PolIII' associates with the gamma complex (composed of gamma, delta, delta', psi and chi chains) and with the beta chain to form the complete DNA polymerase III complex.</text>
</comment>
<dbReference type="Pfam" id="PF01541">
    <property type="entry name" value="GIY-YIG"/>
    <property type="match status" value="1"/>
</dbReference>
<dbReference type="InterPro" id="IPR047296">
    <property type="entry name" value="GIY-YIG_UvrC_Cho"/>
</dbReference>
<dbReference type="PROSITE" id="PS50164">
    <property type="entry name" value="GIY_YIG"/>
    <property type="match status" value="1"/>
</dbReference>
<dbReference type="Gene3D" id="3.30.420.10">
    <property type="entry name" value="Ribonuclease H-like superfamily/Ribonuclease H"/>
    <property type="match status" value="1"/>
</dbReference>
<evidence type="ECO:0000313" key="4">
    <source>
        <dbReference type="EMBL" id="MBC9813547.1"/>
    </source>
</evidence>
<dbReference type="GO" id="GO:0005829">
    <property type="term" value="C:cytosol"/>
    <property type="evidence" value="ECO:0007669"/>
    <property type="project" value="TreeGrafter"/>
</dbReference>
<dbReference type="GO" id="GO:0003677">
    <property type="term" value="F:DNA binding"/>
    <property type="evidence" value="ECO:0007669"/>
    <property type="project" value="InterPro"/>
</dbReference>
<sequence length="371" mass="42017">MIYSVIDVETTGGNPKSSKITEIAIYRHDGNQVTDEFVTLVNPEMSIPEFVSNLTGITDAMVENAPKFYEIARKIIEFTEGTVFVAHNVGFDYGMIRSEFRRLGYDFRLPHLCTVRCSRQIIPGKDSYSLGKLTRSLGIELVGRHRAGGDALATAKLLSLLLEKNSSGLTGLIQHELNPNFLHPALNLEEVEEIPNRAGIYKFFDENNQLIYLGKSKAIRSHVEQHLKDTSIKKSAQWCREIARVEFELTGTDLIAAILEYQAKKSKKPKYNRTVRTKAAPGEDLFNGQLKALDFNGESFYLLGKGRNKQEKSLILVENGSFSGYGFAPFHMNRLNPLFWKRFISYSSEDEVIQRMIANHIKKNKSEKIMV</sequence>
<comment type="caution">
    <text evidence="4">The sequence shown here is derived from an EMBL/GenBank/DDBJ whole genome shotgun (WGS) entry which is preliminary data.</text>
</comment>
<keyword evidence="5" id="KW-1185">Reference proteome</keyword>
<organism evidence="4 5">
    <name type="scientific">Taishania pollutisoli</name>
    <dbReference type="NCBI Taxonomy" id="2766479"/>
    <lineage>
        <taxon>Bacteria</taxon>
        <taxon>Pseudomonadati</taxon>
        <taxon>Bacteroidota</taxon>
        <taxon>Flavobacteriia</taxon>
        <taxon>Flavobacteriales</taxon>
        <taxon>Crocinitomicaceae</taxon>
        <taxon>Taishania</taxon>
    </lineage>
</organism>
<dbReference type="CDD" id="cd10434">
    <property type="entry name" value="GIY-YIG_UvrC_Cho"/>
    <property type="match status" value="1"/>
</dbReference>
<dbReference type="InterPro" id="IPR036397">
    <property type="entry name" value="RNaseH_sf"/>
</dbReference>
<gene>
    <name evidence="4" type="ORF">H9Y05_13810</name>
</gene>
<dbReference type="InterPro" id="IPR013520">
    <property type="entry name" value="Ribonucl_H"/>
</dbReference>
<evidence type="ECO:0000256" key="1">
    <source>
        <dbReference type="ARBA" id="ARBA00025483"/>
    </source>
</evidence>
<dbReference type="InterPro" id="IPR012337">
    <property type="entry name" value="RNaseH-like_sf"/>
</dbReference>
<dbReference type="FunFam" id="3.30.420.10:FF:000045">
    <property type="entry name" value="3'-5' exonuclease DinG"/>
    <property type="match status" value="1"/>
</dbReference>
<dbReference type="InterPro" id="IPR035901">
    <property type="entry name" value="GIY-YIG_endonuc_sf"/>
</dbReference>
<dbReference type="CDD" id="cd06127">
    <property type="entry name" value="DEDDh"/>
    <property type="match status" value="1"/>
</dbReference>
<name>A0A8J6P854_9FLAO</name>
<proteinExistence type="predicted"/>
<dbReference type="RefSeq" id="WP_216714621.1">
    <property type="nucleotide sequence ID" value="NZ_JACVEL010000011.1"/>
</dbReference>
<feature type="domain" description="GIY-YIG" evidence="3">
    <location>
        <begin position="196"/>
        <end position="273"/>
    </location>
</feature>
<dbReference type="AlphaFoldDB" id="A0A8J6P854"/>
<dbReference type="InterPro" id="IPR006054">
    <property type="entry name" value="DnaQ"/>
</dbReference>
<dbReference type="GO" id="GO:0003887">
    <property type="term" value="F:DNA-directed DNA polymerase activity"/>
    <property type="evidence" value="ECO:0007669"/>
    <property type="project" value="InterPro"/>
</dbReference>
<dbReference type="PANTHER" id="PTHR30231:SF41">
    <property type="entry name" value="DNA POLYMERASE III SUBUNIT EPSILON"/>
    <property type="match status" value="1"/>
</dbReference>
<dbReference type="GO" id="GO:0008408">
    <property type="term" value="F:3'-5' exonuclease activity"/>
    <property type="evidence" value="ECO:0007669"/>
    <property type="project" value="TreeGrafter"/>
</dbReference>
<dbReference type="GO" id="GO:0045004">
    <property type="term" value="P:DNA replication proofreading"/>
    <property type="evidence" value="ECO:0007669"/>
    <property type="project" value="TreeGrafter"/>
</dbReference>
<dbReference type="SMART" id="SM00465">
    <property type="entry name" value="GIYc"/>
    <property type="match status" value="1"/>
</dbReference>
<dbReference type="InterPro" id="IPR000305">
    <property type="entry name" value="GIY-YIG_endonuc"/>
</dbReference>
<reference evidence="4" key="1">
    <citation type="submission" date="2020-09" db="EMBL/GenBank/DDBJ databases">
        <title>Taishania pollutisoli gen. nov., sp. nov., Isolated from Tetrabromobisphenol A-Contaminated Soil.</title>
        <authorList>
            <person name="Chen Q."/>
        </authorList>
    </citation>
    <scope>NUCLEOTIDE SEQUENCE</scope>
    <source>
        <strain evidence="4">CZZ-1</strain>
    </source>
</reference>
<protein>
    <submittedName>
        <fullName evidence="4">GIY-YIG nuclease family protein</fullName>
    </submittedName>
</protein>
<dbReference type="NCBIfam" id="TIGR00573">
    <property type="entry name" value="dnaq"/>
    <property type="match status" value="1"/>
</dbReference>
<dbReference type="Pfam" id="PF00929">
    <property type="entry name" value="RNase_T"/>
    <property type="match status" value="1"/>
</dbReference>
<dbReference type="GO" id="GO:0006289">
    <property type="term" value="P:nucleotide-excision repair"/>
    <property type="evidence" value="ECO:0007669"/>
    <property type="project" value="InterPro"/>
</dbReference>
<evidence type="ECO:0000256" key="2">
    <source>
        <dbReference type="ARBA" id="ARBA00026073"/>
    </source>
</evidence>